<dbReference type="GO" id="GO:0003729">
    <property type="term" value="F:mRNA binding"/>
    <property type="evidence" value="ECO:0007669"/>
    <property type="project" value="UniProtKB-ARBA"/>
</dbReference>
<dbReference type="PANTHER" id="PTHR47926">
    <property type="entry name" value="PENTATRICOPEPTIDE REPEAT-CONTAINING PROTEIN"/>
    <property type="match status" value="1"/>
</dbReference>
<evidence type="ECO:0000256" key="2">
    <source>
        <dbReference type="ARBA" id="ARBA00022946"/>
    </source>
</evidence>
<name>A0A6P5EKM6_ANACO</name>
<keyword evidence="2" id="KW-0809">Transit peptide</keyword>
<dbReference type="AlphaFoldDB" id="A0A6P5EKM6"/>
<feature type="repeat" description="PPR" evidence="3">
    <location>
        <begin position="345"/>
        <end position="379"/>
    </location>
</feature>
<organism evidence="6">
    <name type="scientific">Ananas comosus</name>
    <name type="common">Pineapple</name>
    <name type="synonym">Ananas ananas</name>
    <dbReference type="NCBI Taxonomy" id="4615"/>
    <lineage>
        <taxon>Eukaryota</taxon>
        <taxon>Viridiplantae</taxon>
        <taxon>Streptophyta</taxon>
        <taxon>Embryophyta</taxon>
        <taxon>Tracheophyta</taxon>
        <taxon>Spermatophyta</taxon>
        <taxon>Magnoliopsida</taxon>
        <taxon>Liliopsida</taxon>
        <taxon>Poales</taxon>
        <taxon>Bromeliaceae</taxon>
        <taxon>Bromelioideae</taxon>
        <taxon>Ananas</taxon>
    </lineage>
</organism>
<dbReference type="PANTHER" id="PTHR47926:SF511">
    <property type="entry name" value="PENTATRICOPEPTIDE REPEAT-CONTAINING PROTEIN"/>
    <property type="match status" value="1"/>
</dbReference>
<reference evidence="4" key="1">
    <citation type="journal article" date="2015" name="Nat. Genet.">
        <title>The pineapple genome and the evolution of CAM photosynthesis.</title>
        <authorList>
            <person name="Ming R."/>
            <person name="VanBuren R."/>
            <person name="Wai C.M."/>
            <person name="Tang H."/>
            <person name="Schatz M.C."/>
            <person name="Bowers J.E."/>
            <person name="Lyons E."/>
            <person name="Wang M.L."/>
            <person name="Chen J."/>
            <person name="Biggers E."/>
            <person name="Zhang J."/>
            <person name="Huang L."/>
            <person name="Zhang L."/>
            <person name="Miao W."/>
            <person name="Zhang J."/>
            <person name="Ye Z."/>
            <person name="Miao C."/>
            <person name="Lin Z."/>
            <person name="Wang H."/>
            <person name="Zhou H."/>
            <person name="Yim W.C."/>
            <person name="Priest H.D."/>
            <person name="Zheng C."/>
            <person name="Woodhouse M."/>
            <person name="Edger P.P."/>
            <person name="Guyot R."/>
            <person name="Guo H.B."/>
            <person name="Guo H."/>
            <person name="Zheng G."/>
            <person name="Singh R."/>
            <person name="Sharma A."/>
            <person name="Min X."/>
            <person name="Zheng Y."/>
            <person name="Lee H."/>
            <person name="Gurtowski J."/>
            <person name="Sedlazeck F.J."/>
            <person name="Harkess A."/>
            <person name="McKain M.R."/>
            <person name="Liao Z."/>
            <person name="Fang J."/>
            <person name="Liu J."/>
            <person name="Zhang X."/>
            <person name="Zhang Q."/>
            <person name="Hu W."/>
            <person name="Qin Y."/>
            <person name="Wang K."/>
            <person name="Chen L.Y."/>
            <person name="Shirley N."/>
            <person name="Lin Y.R."/>
            <person name="Liu L.Y."/>
            <person name="Hernandez A.G."/>
            <person name="Wright C.L."/>
            <person name="Bulone V."/>
            <person name="Tuskan G.A."/>
            <person name="Heath K."/>
            <person name="Zee F."/>
            <person name="Moore P.H."/>
            <person name="Sunkar R."/>
            <person name="Leebens-Mack J.H."/>
            <person name="Mockler T."/>
            <person name="Bennetzen J.L."/>
            <person name="Freeling M."/>
            <person name="Sankoff D."/>
            <person name="Paterson A.H."/>
            <person name="Zhu X."/>
            <person name="Yang X."/>
            <person name="Smith J.A."/>
            <person name="Cushman J.C."/>
            <person name="Paull R.E."/>
            <person name="Yu Q."/>
        </authorList>
    </citation>
    <scope>NUCLEOTIDE SEQUENCE [LARGE SCALE GENOMIC DNA]</scope>
    <source>
        <strain evidence="4">cv. F153</strain>
    </source>
</reference>
<dbReference type="InterPro" id="IPR002885">
    <property type="entry name" value="PPR_rpt"/>
</dbReference>
<dbReference type="GO" id="GO:0009451">
    <property type="term" value="P:RNA modification"/>
    <property type="evidence" value="ECO:0007669"/>
    <property type="project" value="InterPro"/>
</dbReference>
<evidence type="ECO:0000313" key="5">
    <source>
        <dbReference type="RefSeq" id="XP_020083986.1"/>
    </source>
</evidence>
<dbReference type="Pfam" id="PF20431">
    <property type="entry name" value="E_motif"/>
    <property type="match status" value="1"/>
</dbReference>
<dbReference type="GeneID" id="109707252"/>
<keyword evidence="4" id="KW-1185">Reference proteome</keyword>
<dbReference type="Pfam" id="PF01535">
    <property type="entry name" value="PPR"/>
    <property type="match status" value="7"/>
</dbReference>
<dbReference type="PROSITE" id="PS51257">
    <property type="entry name" value="PROKAR_LIPOPROTEIN"/>
    <property type="match status" value="1"/>
</dbReference>
<dbReference type="Proteomes" id="UP000515123">
    <property type="component" value="Linkage group 3"/>
</dbReference>
<evidence type="ECO:0000256" key="1">
    <source>
        <dbReference type="ARBA" id="ARBA00022737"/>
    </source>
</evidence>
<accession>A0A6P5EKM6</accession>
<dbReference type="InterPro" id="IPR011990">
    <property type="entry name" value="TPR-like_helical_dom_sf"/>
</dbReference>
<dbReference type="OrthoDB" id="1851890at2759"/>
<dbReference type="PROSITE" id="PS51375">
    <property type="entry name" value="PPR"/>
    <property type="match status" value="3"/>
</dbReference>
<feature type="repeat" description="PPR" evidence="3">
    <location>
        <begin position="143"/>
        <end position="177"/>
    </location>
</feature>
<dbReference type="FunFam" id="1.25.40.10:FF:000285">
    <property type="entry name" value="Pentatricopeptide repeat-containing protein, chloroplastic"/>
    <property type="match status" value="1"/>
</dbReference>
<evidence type="ECO:0000313" key="6">
    <source>
        <dbReference type="RefSeq" id="XP_020083987.1"/>
    </source>
</evidence>
<dbReference type="InterPro" id="IPR046960">
    <property type="entry name" value="PPR_At4g14850-like_plant"/>
</dbReference>
<dbReference type="FunFam" id="1.25.40.10:FF:000090">
    <property type="entry name" value="Pentatricopeptide repeat-containing protein, chloroplastic"/>
    <property type="match status" value="1"/>
</dbReference>
<reference evidence="5 6" key="2">
    <citation type="submission" date="2025-04" db="UniProtKB">
        <authorList>
            <consortium name="RefSeq"/>
        </authorList>
    </citation>
    <scope>IDENTIFICATION</scope>
    <source>
        <tissue evidence="5 6">Leaf</tissue>
    </source>
</reference>
<dbReference type="Gramene" id="Aco031063.1.mrna1">
    <property type="protein sequence ID" value="Aco031063.1.mrna1.cds1"/>
    <property type="gene ID" value="Aco031063.1.path1"/>
</dbReference>
<feature type="repeat" description="PPR" evidence="3">
    <location>
        <begin position="244"/>
        <end position="278"/>
    </location>
</feature>
<evidence type="ECO:0000313" key="4">
    <source>
        <dbReference type="Proteomes" id="UP000515123"/>
    </source>
</evidence>
<dbReference type="RefSeq" id="XP_020083986.1">
    <property type="nucleotide sequence ID" value="XM_020228397.1"/>
</dbReference>
<sequence>MLKSKIQNHHLTSMLSISISLSSACSLFDEMPQRPKTPPNKMAQQFHSPMVHVKDYNVPSLSHNLSSKFSSTMLPLKRRAILHLLRSRIRENDILTAMQLHSPVLKYGYSSDVYVASVLVDTYAKCGFVEDAHKVFVDISVRDLVLWNVMVSCYALNGLGEESLKVFVLMRLKGFFGDGFTFSSLLSACSSLGCCELGRMIHSLIEKLGLSCDVVVGSALVDMYAKCCEIVDARRAFDARGARNVVSWNAMIVGYGQCGEGKEAMKLLSRMIKFGFKPDELTLASILSSCAHIAATNETTQVHGYAVKMGFQDFVSIGNALIIAYAKNGFIDDAFNSFCLITGPDLVTWSSMVSSYAYHGLPTDAIDLFEKMLREGIRPDGVALLGVLSACSHAGLVEEGLRYFASMRNEYQISLNSEHYTCLVDLLGRANQLEVAYSVLSNMCLKPDADVLGAFIGACKVHGNTRLAKWAAEKLFELQPSEPVNYKLMSNIYSSTGQWEDVATVRSTMRTKCGTNVPGCSWIEIGGTVRSFVSNDISYVQALEIRKMLRVLVTLMQEASMIDEILMDHELAVM</sequence>
<gene>
    <name evidence="5 6" type="primary">LOC109707252</name>
</gene>
<keyword evidence="1" id="KW-0677">Repeat</keyword>
<dbReference type="InterPro" id="IPR046848">
    <property type="entry name" value="E_motif"/>
</dbReference>
<dbReference type="NCBIfam" id="TIGR00756">
    <property type="entry name" value="PPR"/>
    <property type="match status" value="3"/>
</dbReference>
<dbReference type="RefSeq" id="XP_020083987.1">
    <property type="nucleotide sequence ID" value="XM_020228398.1"/>
</dbReference>
<evidence type="ECO:0000256" key="3">
    <source>
        <dbReference type="PROSITE-ProRule" id="PRU00708"/>
    </source>
</evidence>
<proteinExistence type="predicted"/>
<dbReference type="Pfam" id="PF13041">
    <property type="entry name" value="PPR_2"/>
    <property type="match status" value="1"/>
</dbReference>
<protein>
    <submittedName>
        <fullName evidence="5 6">Pentatricopeptide repeat-containing protein At2g46050, mitochondrial-like</fullName>
    </submittedName>
</protein>
<dbReference type="Gramene" id="Aco010460.1.mrna1">
    <property type="protein sequence ID" value="Aco010460.1.mrna1.cds1"/>
    <property type="gene ID" value="Aco010460.1.path1"/>
</dbReference>
<dbReference type="Gene3D" id="1.25.40.10">
    <property type="entry name" value="Tetratricopeptide repeat domain"/>
    <property type="match status" value="3"/>
</dbReference>
<dbReference type="FunFam" id="1.25.40.10:FF:000073">
    <property type="entry name" value="Pentatricopeptide repeat-containing protein chloroplastic"/>
    <property type="match status" value="1"/>
</dbReference>